<dbReference type="GeneID" id="106114249"/>
<keyword evidence="2" id="KW-1133">Transmembrane helix</keyword>
<dbReference type="KEGG" id="pxu:106114249"/>
<gene>
    <name evidence="3" type="primary">LOC106114249</name>
</gene>
<keyword evidence="2" id="KW-0472">Membrane</keyword>
<protein>
    <submittedName>
        <fullName evidence="3">Uncharacterized protein LOC106114249</fullName>
    </submittedName>
</protein>
<feature type="coiled-coil region" evidence="1">
    <location>
        <begin position="60"/>
        <end position="87"/>
    </location>
</feature>
<reference evidence="3" key="1">
    <citation type="submission" date="2025-08" db="UniProtKB">
        <authorList>
            <consortium name="RefSeq"/>
        </authorList>
    </citation>
    <scope>IDENTIFICATION</scope>
</reference>
<proteinExistence type="predicted"/>
<dbReference type="Proteomes" id="UP000694872">
    <property type="component" value="Unplaced"/>
</dbReference>
<evidence type="ECO:0000313" key="3">
    <source>
        <dbReference type="RefSeq" id="XP_013162828.1"/>
    </source>
</evidence>
<dbReference type="AlphaFoldDB" id="A0AAJ6Z0R2"/>
<keyword evidence="1" id="KW-0175">Coiled coil</keyword>
<evidence type="ECO:0000256" key="1">
    <source>
        <dbReference type="SAM" id="Coils"/>
    </source>
</evidence>
<keyword evidence="2" id="KW-0812">Transmembrane</keyword>
<evidence type="ECO:0000256" key="2">
    <source>
        <dbReference type="SAM" id="Phobius"/>
    </source>
</evidence>
<dbReference type="RefSeq" id="XP_013162828.1">
    <property type="nucleotide sequence ID" value="XM_013307374.1"/>
</dbReference>
<sequence length="205" mass="23730">MNFIKTFLSNIDSKMNTFYFFLVSIILTMTESYVYLQVRKNGNHSDVDALIHKVIPKIDIENSRRKINRRINTKSNLEEQLKDLESLVLAIHTGVNGNLEPIKPNVARNIQNFVKNIIENENVKALFRSNKRSYNIKPEIVHFKSDKPSLMLEVSFESIVNAIDEILRSKKVKDYADTLGHNAAIIYRTLLDESRKHGKTQRKSL</sequence>
<feature type="transmembrane region" description="Helical" evidence="2">
    <location>
        <begin position="18"/>
        <end position="36"/>
    </location>
</feature>
<organism evidence="3">
    <name type="scientific">Papilio xuthus</name>
    <name type="common">Asian swallowtail butterfly</name>
    <dbReference type="NCBI Taxonomy" id="66420"/>
    <lineage>
        <taxon>Eukaryota</taxon>
        <taxon>Metazoa</taxon>
        <taxon>Ecdysozoa</taxon>
        <taxon>Arthropoda</taxon>
        <taxon>Hexapoda</taxon>
        <taxon>Insecta</taxon>
        <taxon>Pterygota</taxon>
        <taxon>Neoptera</taxon>
        <taxon>Endopterygota</taxon>
        <taxon>Lepidoptera</taxon>
        <taxon>Glossata</taxon>
        <taxon>Ditrysia</taxon>
        <taxon>Papilionoidea</taxon>
        <taxon>Papilionidae</taxon>
        <taxon>Papilioninae</taxon>
        <taxon>Papilio</taxon>
    </lineage>
</organism>
<accession>A0AAJ6Z0R2</accession>
<name>A0AAJ6Z0R2_PAPXU</name>